<dbReference type="InterPro" id="IPR036609">
    <property type="entry name" value="LCCL_sf"/>
</dbReference>
<evidence type="ECO:0000256" key="2">
    <source>
        <dbReference type="SAM" id="SignalP"/>
    </source>
</evidence>
<dbReference type="Gene3D" id="2.170.130.20">
    <property type="entry name" value="LCCL-like domain"/>
    <property type="match status" value="2"/>
</dbReference>
<evidence type="ECO:0000313" key="5">
    <source>
        <dbReference type="Proteomes" id="UP000244940"/>
    </source>
</evidence>
<evidence type="ECO:0000256" key="1">
    <source>
        <dbReference type="SAM" id="MobiDB-lite"/>
    </source>
</evidence>
<dbReference type="Pfam" id="PF03815">
    <property type="entry name" value="LCCL"/>
    <property type="match status" value="2"/>
</dbReference>
<feature type="chain" id="PRO_5015751115" description="LCCL domain-containing protein" evidence="2">
    <location>
        <begin position="30"/>
        <end position="398"/>
    </location>
</feature>
<feature type="region of interest" description="Disordered" evidence="1">
    <location>
        <begin position="160"/>
        <end position="185"/>
    </location>
</feature>
<reference evidence="4 5" key="1">
    <citation type="submission" date="2018-05" db="EMBL/GenBank/DDBJ databases">
        <title>Pararhodobacter marina sp. nov., isolated from deep-sea water of the Indian Ocean.</title>
        <authorList>
            <person name="Lai Q.Sr."/>
            <person name="Liu X."/>
            <person name="Shao Z."/>
        </authorList>
    </citation>
    <scope>NUCLEOTIDE SEQUENCE [LARGE SCALE GENOMIC DNA]</scope>
    <source>
        <strain evidence="4 5">CIC4N-9</strain>
    </source>
</reference>
<sequence length="398" mass="40834">MIHVFTPTRPRAVAALALIGSMSASGAFACPDWSLQGTPIAFGSEQLWVPQAVDVVAGGNVDLATCPVEGYGWVITQPDFDFTFSENDAGRELELRVEGTCDTVLLVNDASGTWHFNDDDRELNPGIRIPNAPAGAYDIWVGTYAPQTCAARLVLETFGTPPGGGSQGGASQGGDGGGGMQAMADPGNLTDYRDRVGQSFTFTVTGTDRGSVWGSDIYTDDSALAAAAVHAGAIGMGETGPVTVTILPGQQSYQGSPANGVTTSDYGSWSGSYQFVLPEAAVEPAPASLTDYRDRVGQTFRFSVTGSDRGSVWGSGPYTDDSAVAVAAVHAGALAVGETGVVEIRIVPGQQSYQGSSANGVTTSNYGSWQGSYDFVGHEAAPAPAPAAEAPAAPSAGK</sequence>
<dbReference type="RefSeq" id="WP_109534143.1">
    <property type="nucleotide sequence ID" value="NZ_QEYD01000009.1"/>
</dbReference>
<proteinExistence type="predicted"/>
<dbReference type="GeneID" id="94366186"/>
<keyword evidence="2" id="KW-0732">Signal</keyword>
<dbReference type="InterPro" id="IPR051957">
    <property type="entry name" value="CRISP-LCCL_domain"/>
</dbReference>
<evidence type="ECO:0000259" key="3">
    <source>
        <dbReference type="PROSITE" id="PS50820"/>
    </source>
</evidence>
<dbReference type="SMART" id="SM00603">
    <property type="entry name" value="LCCL"/>
    <property type="match status" value="2"/>
</dbReference>
<dbReference type="PROSITE" id="PS50820">
    <property type="entry name" value="LCCL"/>
    <property type="match status" value="2"/>
</dbReference>
<feature type="domain" description="LCCL" evidence="3">
    <location>
        <begin position="311"/>
        <end position="373"/>
    </location>
</feature>
<protein>
    <recommendedName>
        <fullName evidence="3">LCCL domain-containing protein</fullName>
    </recommendedName>
</protein>
<dbReference type="InterPro" id="IPR004043">
    <property type="entry name" value="LCCL"/>
</dbReference>
<feature type="compositionally biased region" description="Gly residues" evidence="1">
    <location>
        <begin position="161"/>
        <end position="180"/>
    </location>
</feature>
<feature type="domain" description="LCCL" evidence="3">
    <location>
        <begin position="211"/>
        <end position="273"/>
    </location>
</feature>
<dbReference type="PANTHER" id="PTHR31331">
    <property type="entry name" value="LCCL DOMAIN PROTEIN (AFU_ORTHOLOGUE AFUA_5G08630)"/>
    <property type="match status" value="1"/>
</dbReference>
<feature type="signal peptide" evidence="2">
    <location>
        <begin position="1"/>
        <end position="29"/>
    </location>
</feature>
<name>A0A2U2C783_9RHOB</name>
<evidence type="ECO:0000313" key="4">
    <source>
        <dbReference type="EMBL" id="PWE27727.1"/>
    </source>
</evidence>
<dbReference type="SUPFAM" id="SSF69848">
    <property type="entry name" value="LCCL domain"/>
    <property type="match status" value="2"/>
</dbReference>
<keyword evidence="5" id="KW-1185">Reference proteome</keyword>
<dbReference type="AlphaFoldDB" id="A0A2U2C783"/>
<dbReference type="OrthoDB" id="9814546at2"/>
<organism evidence="4 5">
    <name type="scientific">Pararhodobacter marinus</name>
    <dbReference type="NCBI Taxonomy" id="2184063"/>
    <lineage>
        <taxon>Bacteria</taxon>
        <taxon>Pseudomonadati</taxon>
        <taxon>Pseudomonadota</taxon>
        <taxon>Alphaproteobacteria</taxon>
        <taxon>Rhodobacterales</taxon>
        <taxon>Paracoccaceae</taxon>
        <taxon>Pararhodobacter</taxon>
    </lineage>
</organism>
<gene>
    <name evidence="4" type="ORF">C4N9_14925</name>
</gene>
<dbReference type="EMBL" id="QEYD01000009">
    <property type="protein sequence ID" value="PWE27727.1"/>
    <property type="molecule type" value="Genomic_DNA"/>
</dbReference>
<accession>A0A2U2C783</accession>
<dbReference type="Proteomes" id="UP000244940">
    <property type="component" value="Unassembled WGS sequence"/>
</dbReference>
<dbReference type="PANTHER" id="PTHR31331:SF1">
    <property type="entry name" value="CYSTEINE RICH SECRETORY PROTEIN LCCL DOMAIN CONTAINING 2"/>
    <property type="match status" value="1"/>
</dbReference>
<comment type="caution">
    <text evidence="4">The sequence shown here is derived from an EMBL/GenBank/DDBJ whole genome shotgun (WGS) entry which is preliminary data.</text>
</comment>